<organism evidence="7 8">
    <name type="scientific">Trifolium pratense</name>
    <name type="common">Red clover</name>
    <dbReference type="NCBI Taxonomy" id="57577"/>
    <lineage>
        <taxon>Eukaryota</taxon>
        <taxon>Viridiplantae</taxon>
        <taxon>Streptophyta</taxon>
        <taxon>Embryophyta</taxon>
        <taxon>Tracheophyta</taxon>
        <taxon>Spermatophyta</taxon>
        <taxon>Magnoliopsida</taxon>
        <taxon>eudicotyledons</taxon>
        <taxon>Gunneridae</taxon>
        <taxon>Pentapetalae</taxon>
        <taxon>rosids</taxon>
        <taxon>fabids</taxon>
        <taxon>Fabales</taxon>
        <taxon>Fabaceae</taxon>
        <taxon>Papilionoideae</taxon>
        <taxon>50 kb inversion clade</taxon>
        <taxon>NPAAA clade</taxon>
        <taxon>Hologalegina</taxon>
        <taxon>IRL clade</taxon>
        <taxon>Trifolieae</taxon>
        <taxon>Trifolium</taxon>
    </lineage>
</organism>
<evidence type="ECO:0000256" key="4">
    <source>
        <dbReference type="ARBA" id="ARBA00022801"/>
    </source>
</evidence>
<keyword evidence="3" id="KW-0064">Aspartyl protease</keyword>
<keyword evidence="1" id="KW-0645">Protease</keyword>
<comment type="caution">
    <text evidence="7">The sequence shown here is derived from an EMBL/GenBank/DDBJ whole genome shotgun (WGS) entry which is preliminary data.</text>
</comment>
<dbReference type="InterPro" id="IPR043502">
    <property type="entry name" value="DNA/RNA_pol_sf"/>
</dbReference>
<dbReference type="InterPro" id="IPR013103">
    <property type="entry name" value="RVT_2"/>
</dbReference>
<dbReference type="GO" id="GO:0046872">
    <property type="term" value="F:metal ion binding"/>
    <property type="evidence" value="ECO:0007669"/>
    <property type="project" value="UniProtKB-KW"/>
</dbReference>
<feature type="compositionally biased region" description="Polar residues" evidence="5">
    <location>
        <begin position="769"/>
        <end position="789"/>
    </location>
</feature>
<dbReference type="Gene3D" id="3.30.420.10">
    <property type="entry name" value="Ribonuclease H-like superfamily/Ribonuclease H"/>
    <property type="match status" value="1"/>
</dbReference>
<dbReference type="GO" id="GO:0003676">
    <property type="term" value="F:nucleic acid binding"/>
    <property type="evidence" value="ECO:0007669"/>
    <property type="project" value="InterPro"/>
</dbReference>
<dbReference type="Pfam" id="PF13976">
    <property type="entry name" value="gag_pre-integrs"/>
    <property type="match status" value="1"/>
</dbReference>
<dbReference type="GO" id="GO:0015074">
    <property type="term" value="P:DNA integration"/>
    <property type="evidence" value="ECO:0007669"/>
    <property type="project" value="InterPro"/>
</dbReference>
<proteinExistence type="predicted"/>
<dbReference type="Proteomes" id="UP000236291">
    <property type="component" value="Unassembled WGS sequence"/>
</dbReference>
<feature type="compositionally biased region" description="Basic residues" evidence="5">
    <location>
        <begin position="239"/>
        <end position="254"/>
    </location>
</feature>
<dbReference type="Pfam" id="PF22936">
    <property type="entry name" value="Pol_BBD"/>
    <property type="match status" value="1"/>
</dbReference>
<protein>
    <submittedName>
        <fullName evidence="7">Copia-like polyprotein</fullName>
    </submittedName>
</protein>
<accession>A0A2K3NEN7</accession>
<feature type="compositionally biased region" description="Basic residues" evidence="5">
    <location>
        <begin position="790"/>
        <end position="802"/>
    </location>
</feature>
<dbReference type="Pfam" id="PF14223">
    <property type="entry name" value="Retrotran_gag_2"/>
    <property type="match status" value="1"/>
</dbReference>
<dbReference type="InterPro" id="IPR054722">
    <property type="entry name" value="PolX-like_BBD"/>
</dbReference>
<feature type="region of interest" description="Disordered" evidence="5">
    <location>
        <begin position="700"/>
        <end position="823"/>
    </location>
</feature>
<evidence type="ECO:0000256" key="3">
    <source>
        <dbReference type="ARBA" id="ARBA00022750"/>
    </source>
</evidence>
<evidence type="ECO:0000313" key="8">
    <source>
        <dbReference type="Proteomes" id="UP000236291"/>
    </source>
</evidence>
<evidence type="ECO:0000256" key="5">
    <source>
        <dbReference type="SAM" id="MobiDB-lite"/>
    </source>
</evidence>
<dbReference type="GO" id="GO:0006508">
    <property type="term" value="P:proteolysis"/>
    <property type="evidence" value="ECO:0007669"/>
    <property type="project" value="UniProtKB-KW"/>
</dbReference>
<dbReference type="EMBL" id="ASHM01020167">
    <property type="protein sequence ID" value="PNY01489.1"/>
    <property type="molecule type" value="Genomic_DNA"/>
</dbReference>
<dbReference type="PROSITE" id="PS50994">
    <property type="entry name" value="INTEGRASE"/>
    <property type="match status" value="1"/>
</dbReference>
<dbReference type="PANTHER" id="PTHR42648">
    <property type="entry name" value="TRANSPOSASE, PUTATIVE-RELATED"/>
    <property type="match status" value="1"/>
</dbReference>
<dbReference type="InterPro" id="IPR001584">
    <property type="entry name" value="Integrase_cat-core"/>
</dbReference>
<dbReference type="GO" id="GO:0004190">
    <property type="term" value="F:aspartic-type endopeptidase activity"/>
    <property type="evidence" value="ECO:0007669"/>
    <property type="project" value="UniProtKB-KW"/>
</dbReference>
<feature type="compositionally biased region" description="Polar residues" evidence="5">
    <location>
        <begin position="742"/>
        <end position="755"/>
    </location>
</feature>
<keyword evidence="2" id="KW-0479">Metal-binding</keyword>
<dbReference type="Pfam" id="PF00665">
    <property type="entry name" value="rve"/>
    <property type="match status" value="1"/>
</dbReference>
<name>A0A2K3NEN7_TRIPR</name>
<feature type="compositionally biased region" description="Polar residues" evidence="5">
    <location>
        <begin position="700"/>
        <end position="731"/>
    </location>
</feature>
<evidence type="ECO:0000256" key="2">
    <source>
        <dbReference type="ARBA" id="ARBA00022723"/>
    </source>
</evidence>
<dbReference type="InterPro" id="IPR057670">
    <property type="entry name" value="SH3_retrovirus"/>
</dbReference>
<reference evidence="7 8" key="1">
    <citation type="journal article" date="2014" name="Am. J. Bot.">
        <title>Genome assembly and annotation for red clover (Trifolium pratense; Fabaceae).</title>
        <authorList>
            <person name="Istvanek J."/>
            <person name="Jaros M."/>
            <person name="Krenek A."/>
            <person name="Repkova J."/>
        </authorList>
    </citation>
    <scope>NUCLEOTIDE SEQUENCE [LARGE SCALE GENOMIC DNA]</scope>
    <source>
        <strain evidence="8">cv. Tatra</strain>
        <tissue evidence="7">Young leaves</tissue>
    </source>
</reference>
<gene>
    <name evidence="7" type="ORF">L195_g024786</name>
</gene>
<dbReference type="SUPFAM" id="SSF56672">
    <property type="entry name" value="DNA/RNA polymerases"/>
    <property type="match status" value="1"/>
</dbReference>
<feature type="domain" description="Integrase catalytic" evidence="6">
    <location>
        <begin position="493"/>
        <end position="657"/>
    </location>
</feature>
<dbReference type="InterPro" id="IPR036397">
    <property type="entry name" value="RNaseH_sf"/>
</dbReference>
<dbReference type="STRING" id="57577.A0A2K3NEN7"/>
<evidence type="ECO:0000313" key="7">
    <source>
        <dbReference type="EMBL" id="PNY01489.1"/>
    </source>
</evidence>
<dbReference type="SUPFAM" id="SSF53098">
    <property type="entry name" value="Ribonuclease H-like"/>
    <property type="match status" value="1"/>
</dbReference>
<dbReference type="InterPro" id="IPR025724">
    <property type="entry name" value="GAG-pre-integrase_dom"/>
</dbReference>
<dbReference type="AlphaFoldDB" id="A0A2K3NEN7"/>
<dbReference type="InterPro" id="IPR012337">
    <property type="entry name" value="RNaseH-like_sf"/>
</dbReference>
<dbReference type="PANTHER" id="PTHR42648:SF26">
    <property type="entry name" value="INTEGRASE CATALYTIC DOMAIN-CONTAINING PROTEIN"/>
    <property type="match status" value="1"/>
</dbReference>
<feature type="non-terminal residue" evidence="7">
    <location>
        <position position="1000"/>
    </location>
</feature>
<evidence type="ECO:0000259" key="6">
    <source>
        <dbReference type="PROSITE" id="PS50994"/>
    </source>
</evidence>
<keyword evidence="4" id="KW-0378">Hydrolase</keyword>
<dbReference type="Pfam" id="PF25597">
    <property type="entry name" value="SH3_retrovirus"/>
    <property type="match status" value="1"/>
</dbReference>
<sequence>MSSAANSNKKNDLPSIISVKLDRDNYPLWKSLVLPLIRGCKFDGYILGTKECPEQFVTSADKSKKVNPDFQDWMADDQALLGWLMNSMAIDIATQLLHCETSKQLWDEAQSLAGAHTKSRIIYLKSEFHNTRKGEMKMEEYLIKMKNLSDKLKLSGSPISNSDLMIQTLNGLDAEYNPVVVKLSDQINLSWVDVQAQLLAFESRLDQLNNFSGLTLNASANFANKTEFRGNKFHSRGNWRRSNFRGMRGGRGKGRMSNTKCQVCSGTGHTAVDCSYRFDRSYTGRNYSTEADKQGSHSAFVASPYHGQDYEWYFDSGASNHVTHQTDKFQGFNEHNGKNSLMVGNGEKLKIVASGSTKLNTLNLHDVLYVPQITKNLLSVSKLTADNNIFVEFDANCCSVKDKLTGQTLLKGRLKDGLYQLSDVSPQSNKDPCVYMSVKESWHRKLGHPNNKVLEKVLKDCNVKISPSDQFSFCEACQFGKLHLLPFKSSSSHVQEPLGLIHSDVWGPAPILSPSGFKYYVHFIDDFSRFTWIFPLKQKSDTIHAFIQFKNLAENQFNKKIKIIQCDGGGEYKAVQKVSIEAGIQFRMSCPYTSQQNGRAERKHRHVVELGLTLLAQAKMPLRYWWEAFSTAVYLINRLSSSVNPNESPYSLMFKREPDYNALKPFGCACYPCLKPYNQHKLQFHTTRCVFMGYSNSHKGSTTQDAIGSDNNIVNDQDTTNDQNTHSTESSDNNEEEHADNSESFVNTNNGSTQDIEVDNFVDSEDRNSPTITGTSQQQAHQDNTNTHGIRTRSKNGIHKPKLPYVGMTETDSEEKEPESVKEALDKPMWKEAMDKEYKALMSNYTWTLVPFQAQENIIDSKWIFKTKYKSDGSIERRKARLVAKGFQQTAGLDFHETFSPVVKSSTVRIILTIAVHFNWEVRQLDINNAFLNGKLKETVFMHQPEGYIDTTKPNHICKLSKAIYGLKQAPRAWYDSLRSTLVNWGFQNAKNDTSLFFLK</sequence>
<evidence type="ECO:0000256" key="1">
    <source>
        <dbReference type="ARBA" id="ARBA00022670"/>
    </source>
</evidence>
<dbReference type="InterPro" id="IPR039537">
    <property type="entry name" value="Retrotran_Ty1/copia-like"/>
</dbReference>
<reference evidence="7 8" key="2">
    <citation type="journal article" date="2017" name="Front. Plant Sci.">
        <title>Gene Classification and Mining of Molecular Markers Useful in Red Clover (Trifolium pratense) Breeding.</title>
        <authorList>
            <person name="Istvanek J."/>
            <person name="Dluhosova J."/>
            <person name="Dluhos P."/>
            <person name="Patkova L."/>
            <person name="Nedelnik J."/>
            <person name="Repkova J."/>
        </authorList>
    </citation>
    <scope>NUCLEOTIDE SEQUENCE [LARGE SCALE GENOMIC DNA]</scope>
    <source>
        <strain evidence="8">cv. Tatra</strain>
        <tissue evidence="7">Young leaves</tissue>
    </source>
</reference>
<feature type="region of interest" description="Disordered" evidence="5">
    <location>
        <begin position="239"/>
        <end position="259"/>
    </location>
</feature>
<dbReference type="Pfam" id="PF07727">
    <property type="entry name" value="RVT_2"/>
    <property type="match status" value="1"/>
</dbReference>